<dbReference type="RefSeq" id="WP_020449112.1">
    <property type="nucleotide sequence ID" value="NC_021353.1"/>
</dbReference>
<keyword evidence="1" id="KW-0378">Hydrolase</keyword>
<dbReference type="PANTHER" id="PTHR30217">
    <property type="entry name" value="PEPTIDASE U32 FAMILY"/>
    <property type="match status" value="1"/>
</dbReference>
<keyword evidence="1" id="KW-0645">Protease</keyword>
<organism evidence="1 2">
    <name type="scientific">Methanomassiliicoccus intestinalis (strain Issoire-Mx1)</name>
    <dbReference type="NCBI Taxonomy" id="1295009"/>
    <lineage>
        <taxon>Archaea</taxon>
        <taxon>Methanobacteriati</taxon>
        <taxon>Thermoplasmatota</taxon>
        <taxon>Thermoplasmata</taxon>
        <taxon>Methanomassiliicoccales</taxon>
        <taxon>Methanomassiliicoccaceae</taxon>
        <taxon>Methanomassiliicoccus</taxon>
    </lineage>
</organism>
<dbReference type="STRING" id="1295009.MMINT_12560"/>
<name>R9T6H7_METII</name>
<gene>
    <name evidence="1" type="ORF">MMINT_12560</name>
</gene>
<keyword evidence="2" id="KW-1185">Reference proteome</keyword>
<dbReference type="InterPro" id="IPR001539">
    <property type="entry name" value="Peptidase_U32"/>
</dbReference>
<sequence length="638" mass="70860">MIEVLAPAGSKEAFSAALKAGADAVYLGGKTFGARSSAANFSDGELDFAVKTAHENNMKVYVTVNTLIKDSEMKEAFSFVSFLDSIGADAVIVQDRGLASLVKKELSIPLHASTQMGLHSKDDLLWAEKIGFERVILPRELSIGDINALRKETSIGLEVFVHGALCYAFSGQCLFSSAVGGRSGNRGMCAQPCRKQYTLGKETSFMLSTADLFCADSLPDLISAGVGSVKIEGRLRSPIYVYLATKLYKKAADRAARGEYPLYDERDAELLMTAFNRGFSEGYLKTDKVMQKSYADSRGLPLGKASVEGRTVSVNSERLKPGDGLTFYRGADKVGGFEVRSVDFKNGISKLTSPFRLEMGEYDVYKTKDREFNEIEKLISMDMRYTTAKRRWVDIPSKVANRRKKECKLSCYVSDIKSLKAVLPYSDRIYYDAPNAEEARDLCGDIEMVTVLPRVTPVIPDASGPVMVNSPGQAYHFIGHRMYGSYFMNFFNSYTIPDLYQYTASVELSREDLKDLTSHYKGKLEVMVFGRVEMMVTKDPSLREGNLVDGLGKRFPVVRDPYGWAHIMNSSDLFLLDFLDEIDTMGIDSYGLDLRYRQPELAAAVAKAFKQRDINAKDKLKKRCGSITAGHYLRGLKA</sequence>
<dbReference type="AlphaFoldDB" id="R9T6H7"/>
<dbReference type="GeneID" id="41323643"/>
<dbReference type="InParanoid" id="R9T6H7"/>
<dbReference type="Proteomes" id="UP000014070">
    <property type="component" value="Chromosome"/>
</dbReference>
<proteinExistence type="predicted"/>
<dbReference type="HOGENOM" id="CLU_011540_4_0_2"/>
<dbReference type="PANTHER" id="PTHR30217:SF10">
    <property type="entry name" value="23S RRNA 5-HYDROXYCYTIDINE C2501 SYNTHASE"/>
    <property type="match status" value="1"/>
</dbReference>
<evidence type="ECO:0000313" key="2">
    <source>
        <dbReference type="Proteomes" id="UP000014070"/>
    </source>
</evidence>
<dbReference type="GO" id="GO:0006508">
    <property type="term" value="P:proteolysis"/>
    <property type="evidence" value="ECO:0007669"/>
    <property type="project" value="UniProtKB-KW"/>
</dbReference>
<reference evidence="1 2" key="1">
    <citation type="journal article" date="2013" name="Genome Announc.">
        <title>Genome sequence of 'Candidatus Methanomassiliicoccus intestinalis' Issoire-Mx1, a third thermoplasmatales-related methanogenic archaeon from human feces.</title>
        <authorList>
            <person name="Borrel G."/>
            <person name="Harris H.M."/>
            <person name="Parisot N."/>
            <person name="Gaci N."/>
            <person name="Tottey W."/>
            <person name="Mihajlovski A."/>
            <person name="Deane J."/>
            <person name="Gribaldo S."/>
            <person name="Bardot O."/>
            <person name="Peyretaillade E."/>
            <person name="Peyret P."/>
            <person name="O'Toole P.W."/>
            <person name="Brugere J.F."/>
        </authorList>
    </citation>
    <scope>NUCLEOTIDE SEQUENCE [LARGE SCALE GENOMIC DNA]</scope>
    <source>
        <strain evidence="1 2">Issoire-Mx1</strain>
    </source>
</reference>
<dbReference type="KEGG" id="mer:MMINT_12560"/>
<dbReference type="GO" id="GO:0008233">
    <property type="term" value="F:peptidase activity"/>
    <property type="evidence" value="ECO:0007669"/>
    <property type="project" value="UniProtKB-KW"/>
</dbReference>
<dbReference type="OrthoDB" id="51464at2157"/>
<dbReference type="EMBL" id="CP005934">
    <property type="protein sequence ID" value="AGN26587.1"/>
    <property type="molecule type" value="Genomic_DNA"/>
</dbReference>
<accession>R9T6H7</accession>
<protein>
    <submittedName>
        <fullName evidence="1">Collagenase-related protease</fullName>
    </submittedName>
</protein>
<dbReference type="InterPro" id="IPR051454">
    <property type="entry name" value="RNA/ubiquinone_mod_enzymes"/>
</dbReference>
<evidence type="ECO:0000313" key="1">
    <source>
        <dbReference type="EMBL" id="AGN26587.1"/>
    </source>
</evidence>
<dbReference type="Pfam" id="PF01136">
    <property type="entry name" value="Peptidase_U32"/>
    <property type="match status" value="1"/>
</dbReference>
<dbReference type="MEROPS" id="U32.003"/>